<organism evidence="1 2">
    <name type="scientific">Cocos nucifera</name>
    <name type="common">Coconut palm</name>
    <dbReference type="NCBI Taxonomy" id="13894"/>
    <lineage>
        <taxon>Eukaryota</taxon>
        <taxon>Viridiplantae</taxon>
        <taxon>Streptophyta</taxon>
        <taxon>Embryophyta</taxon>
        <taxon>Tracheophyta</taxon>
        <taxon>Spermatophyta</taxon>
        <taxon>Magnoliopsida</taxon>
        <taxon>Liliopsida</taxon>
        <taxon>Arecaceae</taxon>
        <taxon>Arecoideae</taxon>
        <taxon>Cocoseae</taxon>
        <taxon>Attaleinae</taxon>
        <taxon>Cocos</taxon>
    </lineage>
</organism>
<dbReference type="AlphaFoldDB" id="A0A8K0HUA6"/>
<evidence type="ECO:0000313" key="1">
    <source>
        <dbReference type="EMBL" id="KAG1326647.1"/>
    </source>
</evidence>
<dbReference type="EMBL" id="CM017872">
    <property type="protein sequence ID" value="KAG1326647.1"/>
    <property type="molecule type" value="Genomic_DNA"/>
</dbReference>
<proteinExistence type="predicted"/>
<gene>
    <name evidence="1" type="ORF">COCNU_01G005810</name>
</gene>
<sequence length="120" mass="13408">MNLCHLQVTSPANSLLLSRIIPEETCALSRTAQPASIQPKLTNPRWVSGSQPDDLSILSVLSVEHFKHMYTGSNSNKTEIFSSFLVITISIMTHEAEWETIQIITSCHHTSPAGMKIWFQ</sequence>
<protein>
    <submittedName>
        <fullName evidence="1">Uncharacterized protein</fullName>
    </submittedName>
</protein>
<reference evidence="1" key="2">
    <citation type="submission" date="2019-07" db="EMBL/GenBank/DDBJ databases">
        <authorList>
            <person name="Yang Y."/>
            <person name="Bocs S."/>
            <person name="Baudouin L."/>
        </authorList>
    </citation>
    <scope>NUCLEOTIDE SEQUENCE</scope>
    <source>
        <tissue evidence="1">Spear leaf of Hainan Tall coconut</tissue>
    </source>
</reference>
<dbReference type="Proteomes" id="UP000797356">
    <property type="component" value="Chromosome 1"/>
</dbReference>
<accession>A0A8K0HUA6</accession>
<name>A0A8K0HUA6_COCNU</name>
<comment type="caution">
    <text evidence="1">The sequence shown here is derived from an EMBL/GenBank/DDBJ whole genome shotgun (WGS) entry which is preliminary data.</text>
</comment>
<reference evidence="1" key="1">
    <citation type="journal article" date="2017" name="Gigascience">
        <title>The genome draft of coconut (Cocos nucifera).</title>
        <authorList>
            <person name="Xiao Y."/>
            <person name="Xu P."/>
            <person name="Fan H."/>
            <person name="Baudouin L."/>
            <person name="Xia W."/>
            <person name="Bocs S."/>
            <person name="Xu J."/>
            <person name="Li Q."/>
            <person name="Guo A."/>
            <person name="Zhou L."/>
            <person name="Li J."/>
            <person name="Wu Y."/>
            <person name="Ma Z."/>
            <person name="Armero A."/>
            <person name="Issali A.E."/>
            <person name="Liu N."/>
            <person name="Peng M."/>
            <person name="Yang Y."/>
        </authorList>
    </citation>
    <scope>NUCLEOTIDE SEQUENCE</scope>
    <source>
        <tissue evidence="1">Spear leaf of Hainan Tall coconut</tissue>
    </source>
</reference>
<keyword evidence="2" id="KW-1185">Reference proteome</keyword>
<evidence type="ECO:0000313" key="2">
    <source>
        <dbReference type="Proteomes" id="UP000797356"/>
    </source>
</evidence>